<proteinExistence type="predicted"/>
<dbReference type="Proteomes" id="UP000423756">
    <property type="component" value="Unassembled WGS sequence"/>
</dbReference>
<dbReference type="EMBL" id="VZPX01000003">
    <property type="protein sequence ID" value="KAB0482677.1"/>
    <property type="molecule type" value="Genomic_DNA"/>
</dbReference>
<comment type="caution">
    <text evidence="1">The sequence shown here is derived from an EMBL/GenBank/DDBJ whole genome shotgun (WGS) entry which is preliminary data.</text>
</comment>
<dbReference type="RefSeq" id="WP_137406457.1">
    <property type="nucleotide sequence ID" value="NZ_AP025465.1"/>
</dbReference>
<evidence type="ECO:0000313" key="1">
    <source>
        <dbReference type="EMBL" id="KAB0482677.1"/>
    </source>
</evidence>
<name>A0A7V7NX70_9VIBR</name>
<reference evidence="1 2" key="1">
    <citation type="submission" date="2019-09" db="EMBL/GenBank/DDBJ databases">
        <title>Draft genome sequences of 48 bacterial type strains from the CCUG.</title>
        <authorList>
            <person name="Tunovic T."/>
            <person name="Pineiro-Iglesias B."/>
            <person name="Unosson C."/>
            <person name="Inganas E."/>
            <person name="Ohlen M."/>
            <person name="Cardew S."/>
            <person name="Jensie-Markopoulos S."/>
            <person name="Salva-Serra F."/>
            <person name="Jaen-Luchoro D."/>
            <person name="Karlsson R."/>
            <person name="Svensson-Stadler L."/>
            <person name="Chun J."/>
            <person name="Moore E."/>
        </authorList>
    </citation>
    <scope>NUCLEOTIDE SEQUENCE [LARGE SCALE GENOMIC DNA]</scope>
    <source>
        <strain evidence="1 2">CCUG 48643</strain>
    </source>
</reference>
<dbReference type="GeneID" id="77341525"/>
<sequence length="65" mass="7399">MLDQLQLQLEDETGFSIETKFLDVMYVACVKSESTTIGLHFHNLHKQCVAVGCRKLNIEWIASKS</sequence>
<evidence type="ECO:0000313" key="2">
    <source>
        <dbReference type="Proteomes" id="UP000423756"/>
    </source>
</evidence>
<dbReference type="AlphaFoldDB" id="A0A7V7NX70"/>
<accession>A0A7V7NX70</accession>
<organism evidence="1 2">
    <name type="scientific">Vibrio chagasii</name>
    <dbReference type="NCBI Taxonomy" id="170679"/>
    <lineage>
        <taxon>Bacteria</taxon>
        <taxon>Pseudomonadati</taxon>
        <taxon>Pseudomonadota</taxon>
        <taxon>Gammaproteobacteria</taxon>
        <taxon>Vibrionales</taxon>
        <taxon>Vibrionaceae</taxon>
        <taxon>Vibrio</taxon>
    </lineage>
</organism>
<gene>
    <name evidence="1" type="ORF">F7Q91_02195</name>
</gene>
<protein>
    <submittedName>
        <fullName evidence="1">Uncharacterized protein</fullName>
    </submittedName>
</protein>